<dbReference type="Gene3D" id="3.30.980.10">
    <property type="entry name" value="Threonyl-trna Synthetase, Chain A, domain 2"/>
    <property type="match status" value="1"/>
</dbReference>
<dbReference type="OrthoDB" id="288942at2759"/>
<dbReference type="PANTHER" id="PTHR43462:SF1">
    <property type="entry name" value="ALANYL-TRNA EDITING PROTEIN AARSD1"/>
    <property type="match status" value="1"/>
</dbReference>
<dbReference type="InterPro" id="IPR051335">
    <property type="entry name" value="Alanyl-tRNA_Editing_Enzymes"/>
</dbReference>
<keyword evidence="2" id="KW-0862">Zinc</keyword>
<feature type="coiled-coil region" evidence="3">
    <location>
        <begin position="348"/>
        <end position="375"/>
    </location>
</feature>
<dbReference type="GO" id="GO:0046872">
    <property type="term" value="F:metal ion binding"/>
    <property type="evidence" value="ECO:0007669"/>
    <property type="project" value="UniProtKB-KW"/>
</dbReference>
<keyword evidence="3" id="KW-0175">Coiled coil</keyword>
<evidence type="ECO:0000256" key="1">
    <source>
        <dbReference type="ARBA" id="ARBA00022723"/>
    </source>
</evidence>
<dbReference type="GO" id="GO:0004813">
    <property type="term" value="F:alanine-tRNA ligase activity"/>
    <property type="evidence" value="ECO:0007669"/>
    <property type="project" value="InterPro"/>
</dbReference>
<organism evidence="6 7">
    <name type="scientific">Schizopora paradoxa</name>
    <dbReference type="NCBI Taxonomy" id="27342"/>
    <lineage>
        <taxon>Eukaryota</taxon>
        <taxon>Fungi</taxon>
        <taxon>Dikarya</taxon>
        <taxon>Basidiomycota</taxon>
        <taxon>Agaricomycotina</taxon>
        <taxon>Agaricomycetes</taxon>
        <taxon>Hymenochaetales</taxon>
        <taxon>Schizoporaceae</taxon>
        <taxon>Schizopora</taxon>
    </lineage>
</organism>
<evidence type="ECO:0000313" key="7">
    <source>
        <dbReference type="Proteomes" id="UP000053477"/>
    </source>
</evidence>
<protein>
    <submittedName>
        <fullName evidence="6">ThrRS/AlaRS common domain-containing protein</fullName>
    </submittedName>
</protein>
<dbReference type="Gene3D" id="6.10.250.550">
    <property type="match status" value="1"/>
</dbReference>
<dbReference type="SUPFAM" id="SSF55186">
    <property type="entry name" value="ThrRS/AlaRS common domain"/>
    <property type="match status" value="1"/>
</dbReference>
<evidence type="ECO:0000256" key="2">
    <source>
        <dbReference type="ARBA" id="ARBA00022833"/>
    </source>
</evidence>
<dbReference type="InterPro" id="IPR018163">
    <property type="entry name" value="Thr/Ala-tRNA-synth_IIc_edit"/>
</dbReference>
<dbReference type="PANTHER" id="PTHR43462">
    <property type="entry name" value="ALANYL-TRNA EDITING PROTEIN"/>
    <property type="match status" value="1"/>
</dbReference>
<dbReference type="EMBL" id="KQ085936">
    <property type="protein sequence ID" value="KLO14933.1"/>
    <property type="molecule type" value="Genomic_DNA"/>
</dbReference>
<dbReference type="GO" id="GO:0006419">
    <property type="term" value="P:alanyl-tRNA aminoacylation"/>
    <property type="evidence" value="ECO:0007669"/>
    <property type="project" value="InterPro"/>
</dbReference>
<dbReference type="SUPFAM" id="SSF50447">
    <property type="entry name" value="Translation proteins"/>
    <property type="match status" value="1"/>
</dbReference>
<dbReference type="GO" id="GO:0005524">
    <property type="term" value="F:ATP binding"/>
    <property type="evidence" value="ECO:0007669"/>
    <property type="project" value="InterPro"/>
</dbReference>
<name>A0A0H2RZN8_9AGAM</name>
<dbReference type="AlphaFoldDB" id="A0A0H2RZN8"/>
<dbReference type="Gene3D" id="2.40.30.130">
    <property type="match status" value="1"/>
</dbReference>
<proteinExistence type="predicted"/>
<reference evidence="6 7" key="1">
    <citation type="submission" date="2015-04" db="EMBL/GenBank/DDBJ databases">
        <title>Complete genome sequence of Schizopora paradoxa KUC8140, a cosmopolitan wood degrader in East Asia.</title>
        <authorList>
            <consortium name="DOE Joint Genome Institute"/>
            <person name="Min B."/>
            <person name="Park H."/>
            <person name="Jang Y."/>
            <person name="Kim J.-J."/>
            <person name="Kim K.H."/>
            <person name="Pangilinan J."/>
            <person name="Lipzen A."/>
            <person name="Riley R."/>
            <person name="Grigoriev I.V."/>
            <person name="Spatafora J.W."/>
            <person name="Choi I.-G."/>
        </authorList>
    </citation>
    <scope>NUCLEOTIDE SEQUENCE [LARGE SCALE GENOMIC DNA]</scope>
    <source>
        <strain evidence="6 7">KUC8140</strain>
    </source>
</reference>
<evidence type="ECO:0000313" key="6">
    <source>
        <dbReference type="EMBL" id="KLO14933.1"/>
    </source>
</evidence>
<evidence type="ECO:0000256" key="4">
    <source>
        <dbReference type="SAM" id="MobiDB-lite"/>
    </source>
</evidence>
<evidence type="ECO:0000259" key="5">
    <source>
        <dbReference type="Pfam" id="PF01411"/>
    </source>
</evidence>
<dbReference type="InterPro" id="IPR018164">
    <property type="entry name" value="Ala-tRNA-synth_IIc_N"/>
</dbReference>
<dbReference type="GO" id="GO:0002196">
    <property type="term" value="F:Ser-tRNA(Ala) deacylase activity"/>
    <property type="evidence" value="ECO:0007669"/>
    <property type="project" value="TreeGrafter"/>
</dbReference>
<dbReference type="STRING" id="27342.A0A0H2RZN8"/>
<dbReference type="Pfam" id="PF01411">
    <property type="entry name" value="tRNA-synt_2c"/>
    <property type="match status" value="1"/>
</dbReference>
<feature type="domain" description="Alanyl-tRNA synthetase class IIc N-terminal" evidence="5">
    <location>
        <begin position="74"/>
        <end position="157"/>
    </location>
</feature>
<accession>A0A0H2RZN8</accession>
<dbReference type="InParanoid" id="A0A0H2RZN8"/>
<keyword evidence="1" id="KW-0479">Metal-binding</keyword>
<sequence>MAAAAIVLPPTPLTPPTYHRIISPSLSLPTNEALPVPVGLLACQRDPLLRELSTSVISCTLQNNPSQAEGAKSKKKASSTTAGTKEKTYEVILHDTVLFPEGGGQPSDTGVLRIEQGVELEVVEVRRVGGHAVHHVRAKDELLLAPGDKVTTILDEKGFSRRLDHMCMHTSQHLLSALLETHLELPTLSWALTTYPTPSYVELPRALTLEEIARIQSLAHTLAYEGRAVHVEVEPLAEDNRPGVATVASGRTVGKALPQDYTGGVKRTVVIDGVDRNPCCGTHLPSLSNLQLFLLPQTESLTRGATSTARLFFLCGPRLHVHLNSSHNLLTKTAGIMSCGAPDVPERVNQAVDERRRLDKRAEELEAELAKIVSAQLLVDPSNETVIKRHYHRNDEPSRALGFLQCIASSCLSSAEVSEKKYCFVLTSSPVSQTSTSVTSVLIVSPDEKLVKMVGDLLKSEMSVRGGGKGTRWSGKWVGVWKDAKEGKLVEEILSRV</sequence>
<feature type="region of interest" description="Disordered" evidence="4">
    <location>
        <begin position="64"/>
        <end position="83"/>
    </location>
</feature>
<gene>
    <name evidence="6" type="ORF">SCHPADRAFT_871780</name>
</gene>
<keyword evidence="7" id="KW-1185">Reference proteome</keyword>
<evidence type="ECO:0000256" key="3">
    <source>
        <dbReference type="SAM" id="Coils"/>
    </source>
</evidence>
<dbReference type="Proteomes" id="UP000053477">
    <property type="component" value="Unassembled WGS sequence"/>
</dbReference>
<dbReference type="InterPro" id="IPR009000">
    <property type="entry name" value="Transl_B-barrel_sf"/>
</dbReference>